<dbReference type="EMBL" id="CP022163">
    <property type="protein sequence ID" value="ATB31379.1"/>
    <property type="molecule type" value="Genomic_DNA"/>
</dbReference>
<protein>
    <submittedName>
        <fullName evidence="1">Uncharacterized protein</fullName>
    </submittedName>
</protein>
<evidence type="ECO:0000313" key="2">
    <source>
        <dbReference type="Proteomes" id="UP000217289"/>
    </source>
</evidence>
<evidence type="ECO:0000313" key="1">
    <source>
        <dbReference type="EMBL" id="ATB31379.1"/>
    </source>
</evidence>
<gene>
    <name evidence="1" type="ORF">MEBOL_004841</name>
</gene>
<dbReference type="KEGG" id="mbd:MEBOL_004841"/>
<dbReference type="OrthoDB" id="5522567at2"/>
<name>A0A250IHT1_9BACT</name>
<dbReference type="RefSeq" id="WP_095979716.1">
    <property type="nucleotide sequence ID" value="NZ_CP022163.1"/>
</dbReference>
<dbReference type="AlphaFoldDB" id="A0A250IHT1"/>
<proteinExistence type="predicted"/>
<accession>A0A250IHT1</accession>
<reference evidence="1 2" key="1">
    <citation type="submission" date="2017-06" db="EMBL/GenBank/DDBJ databases">
        <authorList>
            <person name="Kim H.J."/>
            <person name="Triplett B.A."/>
        </authorList>
    </citation>
    <scope>NUCLEOTIDE SEQUENCE [LARGE SCALE GENOMIC DNA]</scope>
    <source>
        <strain evidence="1 2">DSM 14713</strain>
    </source>
</reference>
<keyword evidence="2" id="KW-1185">Reference proteome</keyword>
<sequence length="251" mass="27669">MLLDIEKCCAVLQRLQEKAGAGSETEPLRVAAIALHFIVGSGHLHNFEDSLACFELDALPASVPSFATREPAQDWLRQTPASVSIPGVTIAGRRYFVGYSLDDGVRFLIRVPSREELSAEWPDADALLASSVSSVLRAGARFTSAEERESLQVILLALHFIGESGQSSDLERFARVFDTRETFLPLRVFASRAEAEVWLNAHPRPPHGARIQIADQRFSIGYERGSHLRVLVRGPSLAELGLRESYEESGE</sequence>
<dbReference type="Proteomes" id="UP000217289">
    <property type="component" value="Chromosome"/>
</dbReference>
<organism evidence="1 2">
    <name type="scientific">Melittangium boletus DSM 14713</name>
    <dbReference type="NCBI Taxonomy" id="1294270"/>
    <lineage>
        <taxon>Bacteria</taxon>
        <taxon>Pseudomonadati</taxon>
        <taxon>Myxococcota</taxon>
        <taxon>Myxococcia</taxon>
        <taxon>Myxococcales</taxon>
        <taxon>Cystobacterineae</taxon>
        <taxon>Archangiaceae</taxon>
        <taxon>Melittangium</taxon>
    </lineage>
</organism>